<dbReference type="Proteomes" id="UP000307968">
    <property type="component" value="Chromosome"/>
</dbReference>
<dbReference type="FunFam" id="3.10.350.10:FF:000003">
    <property type="entry name" value="Membrane-bound lytic murein transglycosylase D"/>
    <property type="match status" value="1"/>
</dbReference>
<dbReference type="EMBL" id="LR590463">
    <property type="protein sequence ID" value="VTP60584.1"/>
    <property type="molecule type" value="Genomic_DNA"/>
</dbReference>
<dbReference type="GO" id="GO:0071555">
    <property type="term" value="P:cell wall organization"/>
    <property type="evidence" value="ECO:0007669"/>
    <property type="project" value="UniProtKB-KW"/>
</dbReference>
<protein>
    <submittedName>
        <fullName evidence="3">Membrane-bound lytic murein transglycosylase D</fullName>
        <ecNumber evidence="3">4.2.2.-</ecNumber>
    </submittedName>
</protein>
<dbReference type="InterPro" id="IPR036779">
    <property type="entry name" value="LysM_dom_sf"/>
</dbReference>
<name>A0A4U9HAQ0_SERRU</name>
<dbReference type="PANTHER" id="PTHR33734">
    <property type="entry name" value="LYSM DOMAIN-CONTAINING GPI-ANCHORED PROTEIN 2"/>
    <property type="match status" value="1"/>
</dbReference>
<feature type="domain" description="LysM" evidence="2">
    <location>
        <begin position="72"/>
        <end position="118"/>
    </location>
</feature>
<sequence>MTQPTTQLAKNSGLTGGSTYKVRSGDTLSGIAQRLNLSTSDLQSWNNLRSKSTLKVGQTLQVARNGGSNSSITYRVRKGDSLASIARRHGVEINDVMRWNSALERKNSSLQPGLTLTLFVDNNVSPDT</sequence>
<dbReference type="Gene3D" id="3.10.350.10">
    <property type="entry name" value="LysM domain"/>
    <property type="match status" value="2"/>
</dbReference>
<evidence type="ECO:0000259" key="2">
    <source>
        <dbReference type="PROSITE" id="PS51782"/>
    </source>
</evidence>
<dbReference type="CDD" id="cd00118">
    <property type="entry name" value="LysM"/>
    <property type="match status" value="2"/>
</dbReference>
<dbReference type="GO" id="GO:0008932">
    <property type="term" value="F:lytic endotransglycosylase activity"/>
    <property type="evidence" value="ECO:0007669"/>
    <property type="project" value="TreeGrafter"/>
</dbReference>
<gene>
    <name evidence="3" type="primary">mltD_1</name>
    <name evidence="3" type="ORF">NCTC12971_01069</name>
</gene>
<feature type="domain" description="LysM" evidence="2">
    <location>
        <begin position="18"/>
        <end position="62"/>
    </location>
</feature>
<dbReference type="Pfam" id="PF01476">
    <property type="entry name" value="LysM"/>
    <property type="match status" value="2"/>
</dbReference>
<dbReference type="EC" id="4.2.2.-" evidence="3"/>
<evidence type="ECO:0000256" key="1">
    <source>
        <dbReference type="ARBA" id="ARBA00023316"/>
    </source>
</evidence>
<evidence type="ECO:0000313" key="3">
    <source>
        <dbReference type="EMBL" id="VTP60584.1"/>
    </source>
</evidence>
<keyword evidence="1" id="KW-0961">Cell wall biogenesis/degradation</keyword>
<organism evidence="3 4">
    <name type="scientific">Serratia rubidaea</name>
    <name type="common">Serratia marinorubra</name>
    <dbReference type="NCBI Taxonomy" id="61652"/>
    <lineage>
        <taxon>Bacteria</taxon>
        <taxon>Pseudomonadati</taxon>
        <taxon>Pseudomonadota</taxon>
        <taxon>Gammaproteobacteria</taxon>
        <taxon>Enterobacterales</taxon>
        <taxon>Yersiniaceae</taxon>
        <taxon>Serratia</taxon>
    </lineage>
</organism>
<dbReference type="SMART" id="SM00257">
    <property type="entry name" value="LysM"/>
    <property type="match status" value="2"/>
</dbReference>
<dbReference type="PROSITE" id="PS51782">
    <property type="entry name" value="LYSM"/>
    <property type="match status" value="2"/>
</dbReference>
<evidence type="ECO:0000313" key="4">
    <source>
        <dbReference type="Proteomes" id="UP000307968"/>
    </source>
</evidence>
<dbReference type="AlphaFoldDB" id="A0A4U9HAQ0"/>
<dbReference type="PANTHER" id="PTHR33734:SF22">
    <property type="entry name" value="MEMBRANE-BOUND LYTIC MUREIN TRANSGLYCOSYLASE D"/>
    <property type="match status" value="1"/>
</dbReference>
<dbReference type="InterPro" id="IPR018392">
    <property type="entry name" value="LysM"/>
</dbReference>
<keyword evidence="3" id="KW-0456">Lyase</keyword>
<dbReference type="SUPFAM" id="SSF54106">
    <property type="entry name" value="LysM domain"/>
    <property type="match status" value="2"/>
</dbReference>
<proteinExistence type="predicted"/>
<reference evidence="3 4" key="1">
    <citation type="submission" date="2019-05" db="EMBL/GenBank/DDBJ databases">
        <authorList>
            <consortium name="Pathogen Informatics"/>
        </authorList>
    </citation>
    <scope>NUCLEOTIDE SEQUENCE [LARGE SCALE GENOMIC DNA]</scope>
    <source>
        <strain evidence="3 4">NCTC12971</strain>
    </source>
</reference>
<accession>A0A4U9HAQ0</accession>